<accession>A0ACD3A1R5</accession>
<name>A0ACD3A1R5_9AGAR</name>
<protein>
    <submittedName>
        <fullName evidence="1">Uncharacterized protein</fullName>
    </submittedName>
</protein>
<keyword evidence="2" id="KW-1185">Reference proteome</keyword>
<evidence type="ECO:0000313" key="2">
    <source>
        <dbReference type="Proteomes" id="UP000308600"/>
    </source>
</evidence>
<gene>
    <name evidence="1" type="ORF">BDN72DRAFT_905561</name>
</gene>
<sequence>MTGASRSSPAENRSSHVCEGLLCVGHLPVPGSSLPHRYPPSQTPTSSQTMLESVYSTFIPTPMPPSGGVATPSSRTQGLATGTLSNPPPAVQRQLNIKLVDGNRDGVLRRGCVGYGLTPVTTLPRPLPATNAAAYGVGTTDTVPTTTTTTQRSYFLTLLIGGVKSPTPTFTTTTGTNTNTSWT</sequence>
<evidence type="ECO:0000313" key="1">
    <source>
        <dbReference type="EMBL" id="TFK59763.1"/>
    </source>
</evidence>
<organism evidence="1 2">
    <name type="scientific">Pluteus cervinus</name>
    <dbReference type="NCBI Taxonomy" id="181527"/>
    <lineage>
        <taxon>Eukaryota</taxon>
        <taxon>Fungi</taxon>
        <taxon>Dikarya</taxon>
        <taxon>Basidiomycota</taxon>
        <taxon>Agaricomycotina</taxon>
        <taxon>Agaricomycetes</taxon>
        <taxon>Agaricomycetidae</taxon>
        <taxon>Agaricales</taxon>
        <taxon>Pluteineae</taxon>
        <taxon>Pluteaceae</taxon>
        <taxon>Pluteus</taxon>
    </lineage>
</organism>
<dbReference type="EMBL" id="ML208899">
    <property type="protein sequence ID" value="TFK59763.1"/>
    <property type="molecule type" value="Genomic_DNA"/>
</dbReference>
<proteinExistence type="predicted"/>
<reference evidence="1 2" key="1">
    <citation type="journal article" date="2019" name="Nat. Ecol. Evol.">
        <title>Megaphylogeny resolves global patterns of mushroom evolution.</title>
        <authorList>
            <person name="Varga T."/>
            <person name="Krizsan K."/>
            <person name="Foldi C."/>
            <person name="Dima B."/>
            <person name="Sanchez-Garcia M."/>
            <person name="Sanchez-Ramirez S."/>
            <person name="Szollosi G.J."/>
            <person name="Szarkandi J.G."/>
            <person name="Papp V."/>
            <person name="Albert L."/>
            <person name="Andreopoulos W."/>
            <person name="Angelini C."/>
            <person name="Antonin V."/>
            <person name="Barry K.W."/>
            <person name="Bougher N.L."/>
            <person name="Buchanan P."/>
            <person name="Buyck B."/>
            <person name="Bense V."/>
            <person name="Catcheside P."/>
            <person name="Chovatia M."/>
            <person name="Cooper J."/>
            <person name="Damon W."/>
            <person name="Desjardin D."/>
            <person name="Finy P."/>
            <person name="Geml J."/>
            <person name="Haridas S."/>
            <person name="Hughes K."/>
            <person name="Justo A."/>
            <person name="Karasinski D."/>
            <person name="Kautmanova I."/>
            <person name="Kiss B."/>
            <person name="Kocsube S."/>
            <person name="Kotiranta H."/>
            <person name="LaButti K.M."/>
            <person name="Lechner B.E."/>
            <person name="Liimatainen K."/>
            <person name="Lipzen A."/>
            <person name="Lukacs Z."/>
            <person name="Mihaltcheva S."/>
            <person name="Morgado L.N."/>
            <person name="Niskanen T."/>
            <person name="Noordeloos M.E."/>
            <person name="Ohm R.A."/>
            <person name="Ortiz-Santana B."/>
            <person name="Ovrebo C."/>
            <person name="Racz N."/>
            <person name="Riley R."/>
            <person name="Savchenko A."/>
            <person name="Shiryaev A."/>
            <person name="Soop K."/>
            <person name="Spirin V."/>
            <person name="Szebenyi C."/>
            <person name="Tomsovsky M."/>
            <person name="Tulloss R.E."/>
            <person name="Uehling J."/>
            <person name="Grigoriev I.V."/>
            <person name="Vagvolgyi C."/>
            <person name="Papp T."/>
            <person name="Martin F.M."/>
            <person name="Miettinen O."/>
            <person name="Hibbett D.S."/>
            <person name="Nagy L.G."/>
        </authorList>
    </citation>
    <scope>NUCLEOTIDE SEQUENCE [LARGE SCALE GENOMIC DNA]</scope>
    <source>
        <strain evidence="1 2">NL-1719</strain>
    </source>
</reference>
<dbReference type="Proteomes" id="UP000308600">
    <property type="component" value="Unassembled WGS sequence"/>
</dbReference>